<dbReference type="InterPro" id="IPR001950">
    <property type="entry name" value="SUI1"/>
</dbReference>
<dbReference type="Proteomes" id="UP001243717">
    <property type="component" value="Unassembled WGS sequence"/>
</dbReference>
<dbReference type="GO" id="GO:0003743">
    <property type="term" value="F:translation initiation factor activity"/>
    <property type="evidence" value="ECO:0007669"/>
    <property type="project" value="UniProtKB-KW"/>
</dbReference>
<dbReference type="RefSeq" id="WP_308985810.1">
    <property type="nucleotide sequence ID" value="NZ_JARXIC010000022.1"/>
</dbReference>
<name>A0ABU1AKK9_9BACT</name>
<keyword evidence="2" id="KW-0648">Protein biosynthesis</keyword>
<dbReference type="CDD" id="cd11567">
    <property type="entry name" value="YciH_like"/>
    <property type="match status" value="1"/>
</dbReference>
<keyword evidence="5" id="KW-1185">Reference proteome</keyword>
<dbReference type="InterPro" id="IPR036877">
    <property type="entry name" value="SUI1_dom_sf"/>
</dbReference>
<evidence type="ECO:0000259" key="3">
    <source>
        <dbReference type="PROSITE" id="PS50296"/>
    </source>
</evidence>
<comment type="caution">
    <text evidence="4">The sequence shown here is derived from an EMBL/GenBank/DDBJ whole genome shotgun (WGS) entry which is preliminary data.</text>
</comment>
<keyword evidence="1" id="KW-0810">Translation regulation</keyword>
<dbReference type="SUPFAM" id="SSF55159">
    <property type="entry name" value="eIF1-like"/>
    <property type="match status" value="1"/>
</dbReference>
<evidence type="ECO:0000256" key="2">
    <source>
        <dbReference type="ARBA" id="ARBA00022917"/>
    </source>
</evidence>
<sequence>MSARRNDKISTDGGDAFGANPFGGLDAAGLPAGEVLPRSASAKKKSVKSRSKGRVEIRREKAGRGGKTVTTLKEFPTHIPLSTLEAMTFELKKICACGGTLKGRIIELQGDVCERVCVELNARGYQAVRAGG</sequence>
<gene>
    <name evidence="4" type="ORF">QEH59_13030</name>
</gene>
<organism evidence="4 5">
    <name type="scientific">Thalassobacterium sedimentorum</name>
    <dbReference type="NCBI Taxonomy" id="3041258"/>
    <lineage>
        <taxon>Bacteria</taxon>
        <taxon>Pseudomonadati</taxon>
        <taxon>Verrucomicrobiota</taxon>
        <taxon>Opitutia</taxon>
        <taxon>Puniceicoccales</taxon>
        <taxon>Coraliomargaritaceae</taxon>
        <taxon>Thalassobacterium</taxon>
    </lineage>
</organism>
<dbReference type="PROSITE" id="PS50296">
    <property type="entry name" value="SUI1"/>
    <property type="match status" value="1"/>
</dbReference>
<dbReference type="Pfam" id="PF01253">
    <property type="entry name" value="SUI1"/>
    <property type="match status" value="1"/>
</dbReference>
<evidence type="ECO:0000313" key="5">
    <source>
        <dbReference type="Proteomes" id="UP001243717"/>
    </source>
</evidence>
<keyword evidence="4" id="KW-0396">Initiation factor</keyword>
<dbReference type="InterPro" id="IPR005872">
    <property type="entry name" value="SUI1_arc_bac"/>
</dbReference>
<proteinExistence type="predicted"/>
<accession>A0ABU1AKK9</accession>
<protein>
    <submittedName>
        <fullName evidence="4">Translation initiation factor</fullName>
    </submittedName>
</protein>
<feature type="domain" description="SUI1" evidence="3">
    <location>
        <begin position="64"/>
        <end position="124"/>
    </location>
</feature>
<evidence type="ECO:0000256" key="1">
    <source>
        <dbReference type="ARBA" id="ARBA00022845"/>
    </source>
</evidence>
<dbReference type="Gene3D" id="3.30.780.10">
    <property type="entry name" value="SUI1-like domain"/>
    <property type="match status" value="1"/>
</dbReference>
<reference evidence="4 5" key="1">
    <citation type="submission" date="2023-04" db="EMBL/GenBank/DDBJ databases">
        <title>A novel bacteria isolated from coastal sediment.</title>
        <authorList>
            <person name="Liu X.-J."/>
            <person name="Du Z.-J."/>
        </authorList>
    </citation>
    <scope>NUCLEOTIDE SEQUENCE [LARGE SCALE GENOMIC DNA]</scope>
    <source>
        <strain evidence="4 5">SDUM461004</strain>
    </source>
</reference>
<dbReference type="EMBL" id="JARXIC010000022">
    <property type="protein sequence ID" value="MDQ8195354.1"/>
    <property type="molecule type" value="Genomic_DNA"/>
</dbReference>
<evidence type="ECO:0000313" key="4">
    <source>
        <dbReference type="EMBL" id="MDQ8195354.1"/>
    </source>
</evidence>